<organism evidence="5 6">
    <name type="scientific">Suttonella indologenes</name>
    <dbReference type="NCBI Taxonomy" id="13276"/>
    <lineage>
        <taxon>Bacteria</taxon>
        <taxon>Pseudomonadati</taxon>
        <taxon>Pseudomonadota</taxon>
        <taxon>Gammaproteobacteria</taxon>
        <taxon>Cardiobacteriales</taxon>
        <taxon>Cardiobacteriaceae</taxon>
        <taxon>Suttonella</taxon>
    </lineage>
</organism>
<dbReference type="AlphaFoldDB" id="A0A380MKM2"/>
<evidence type="ECO:0000313" key="6">
    <source>
        <dbReference type="Proteomes" id="UP000254575"/>
    </source>
</evidence>
<gene>
    <name evidence="5" type="ORF">NCTC10717_00322</name>
</gene>
<keyword evidence="1" id="KW-0479">Metal-binding</keyword>
<dbReference type="RefSeq" id="WP_115217632.1">
    <property type="nucleotide sequence ID" value="NZ_UHIA01000003.1"/>
</dbReference>
<evidence type="ECO:0000256" key="2">
    <source>
        <dbReference type="ARBA" id="ARBA00022837"/>
    </source>
</evidence>
<keyword evidence="2" id="KW-0106">Calcium</keyword>
<dbReference type="OrthoDB" id="7156875at2"/>
<dbReference type="GO" id="GO:0046872">
    <property type="term" value="F:metal ion binding"/>
    <property type="evidence" value="ECO:0007669"/>
    <property type="project" value="UniProtKB-KW"/>
</dbReference>
<proteinExistence type="predicted"/>
<reference evidence="5 6" key="1">
    <citation type="submission" date="2018-06" db="EMBL/GenBank/DDBJ databases">
        <authorList>
            <consortium name="Pathogen Informatics"/>
            <person name="Doyle S."/>
        </authorList>
    </citation>
    <scope>NUCLEOTIDE SEQUENCE [LARGE SCALE GENOMIC DNA]</scope>
    <source>
        <strain evidence="5 6">NCTC10717</strain>
    </source>
</reference>
<dbReference type="Pfam" id="PF05567">
    <property type="entry name" value="T4P_PilY1"/>
    <property type="match status" value="1"/>
</dbReference>
<protein>
    <submittedName>
        <fullName evidence="5">Tfp pilus assembly protein, tip-associated adhesin PilY1</fullName>
    </submittedName>
</protein>
<feature type="chain" id="PRO_5016863577" evidence="3">
    <location>
        <begin position="27"/>
        <end position="1280"/>
    </location>
</feature>
<dbReference type="InterPro" id="IPR036465">
    <property type="entry name" value="vWFA_dom_sf"/>
</dbReference>
<evidence type="ECO:0000256" key="1">
    <source>
        <dbReference type="ARBA" id="ARBA00022723"/>
    </source>
</evidence>
<name>A0A380MKM2_9GAMM</name>
<keyword evidence="6" id="KW-1185">Reference proteome</keyword>
<dbReference type="Proteomes" id="UP000254575">
    <property type="component" value="Unassembled WGS sequence"/>
</dbReference>
<dbReference type="Gene3D" id="3.40.50.410">
    <property type="entry name" value="von Willebrand factor, type A domain"/>
    <property type="match status" value="1"/>
</dbReference>
<evidence type="ECO:0000313" key="5">
    <source>
        <dbReference type="EMBL" id="SUO91957.1"/>
    </source>
</evidence>
<sequence length="1280" mass="139910">MQHTSFAPLKLSAAVMLACLSFAAQAQTANKVEKTDKEVPVSPFAFLNLNLQASESSSGTFNIPPRLMILFDDSGSMGEGVQGLPHGSPWVNYTRQGGVHQRVLHVSPRGAQTLKANRSCVTNKDYPNVGADAYDFGGKYGVKLDVPSYHPAYGNVLFPSFCFACKDGSKPNINFGRWWEYELVDSSGRIKQGNSISCGRTTYRQGTQLFDPNSKAIPVPMPTNVIVSTYSQGVSPEENTRMGVARKALTNIVDRYKDDFSWSLMSLWGTEKRLTQFLPVNAVPYFADHAGDTRVHEFTKAGTANDYTAFKDRIKRLRPGGYTPTTTRYLQAVDYLISTKEYICQNDYVIIFSDGDANVETINDRQFYTYQHRDFYGNLPYNYQISGSGSQNGIAFFSRILDGRSSGRYGQSGDTKSSRFSYYSSSNSYMKTLFAGNDKDNTQWDGFEHNGEMYFEKQPIKTFSIAFGGGTSAQGNAYLRDASSNNKVYNAANERELSSAFEEILGEINKDNEEHKPNFETGFSASSAAFAGAGDQKLDRLAAQLTLNPQTWSSEFKFLKLDKQGKQTTESEPADYSTNRKVIISYVDGNGQQRTEDMNTSSGHLYPLFGFNDSQRGEFRLAFLPWYLRSGSTDAKIEQAAQYLRDRGIRTKVKQYRQRTANANAKDPARMMADVMGAPVVALDYSKGRPRYMLTAANDGMMYLFEKTDYNNRPYTLRLNYLPASMQRESTDFSDTVAKASVALAETGYGSTLTSENISQDSKPHLFLNSGGIQWRQTSADKNGNSATYIAGAMGQGGRGAYVLAISGKDRAAATPVGLDNHESNWARTVPMWETPKGQNNKLGYTVSTPQFAQVATKLTGDVKDKTQGVRQLLFLANGYDAPARVLTAPTLYIYDALGQDMAKQASTVKTGNAAGSLVKTIPVKDGLKGLSTPTLVDIDADNLADIAYAGDQGGNLYRFDLRGEVSSWTAHKIYNGKSSQPITAAPAVYKESSDSYMVIVGTGSDIYQKDLEDKSQQVVLGIRDKLTEKTPKPIEQSELVEQKILGTTGTSGTGGDKKTLRYLTRKTVADGSPGWMLTLGSDGERVVTQASVINRTAVFTSRVYTTKKSSSAPNTSSQSNNAYSCKINKTSTKSESTGWLFAVDVKTGSNPLEGSAYFKDLGEQSKTSFNANEKEAIEGDEALKVAALQIDGLSSGATLNSFEALARTVKAVNANGAFGSGQDLAIDAAQGRNDCVEHGDYTVGVVSSTTGYESTGLEAFKCPTEGGRLIRLNSRPIIE</sequence>
<dbReference type="InterPro" id="IPR008707">
    <property type="entry name" value="B-propeller_PilY1"/>
</dbReference>
<accession>A0A380MKM2</accession>
<evidence type="ECO:0000256" key="3">
    <source>
        <dbReference type="SAM" id="SignalP"/>
    </source>
</evidence>
<keyword evidence="3" id="KW-0732">Signal</keyword>
<dbReference type="EMBL" id="UHIA01000003">
    <property type="protein sequence ID" value="SUO91957.1"/>
    <property type="molecule type" value="Genomic_DNA"/>
</dbReference>
<evidence type="ECO:0000259" key="4">
    <source>
        <dbReference type="Pfam" id="PF05567"/>
    </source>
</evidence>
<dbReference type="SUPFAM" id="SSF53300">
    <property type="entry name" value="vWA-like"/>
    <property type="match status" value="1"/>
</dbReference>
<feature type="signal peptide" evidence="3">
    <location>
        <begin position="1"/>
        <end position="26"/>
    </location>
</feature>
<feature type="domain" description="PilY1 beta-propeller" evidence="4">
    <location>
        <begin position="686"/>
        <end position="1029"/>
    </location>
</feature>